<name>A0A0K6S767_9ALVE</name>
<dbReference type="VEuPathDB" id="CryptoDB:Cvel_20792"/>
<reference evidence="1" key="1">
    <citation type="submission" date="2014-11" db="EMBL/GenBank/DDBJ databases">
        <title>Molecular phylogeny of cliff fern family Woodsiaceae with morphological implications.</title>
        <authorList>
            <person name="Shao Y.-Z."/>
            <person name="Wei R."/>
            <person name="Zhang X.-C."/>
        </authorList>
    </citation>
    <scope>NUCLEOTIDE SEQUENCE</scope>
</reference>
<proteinExistence type="predicted"/>
<dbReference type="EMBL" id="CDMZ01000990">
    <property type="protein sequence ID" value="CUC09508.1"/>
    <property type="molecule type" value="Genomic_DNA"/>
</dbReference>
<organism evidence="1">
    <name type="scientific">Chromera velia CCMP2878</name>
    <dbReference type="NCBI Taxonomy" id="1169474"/>
    <lineage>
        <taxon>Eukaryota</taxon>
        <taxon>Sar</taxon>
        <taxon>Alveolata</taxon>
        <taxon>Colpodellida</taxon>
        <taxon>Chromeraceae</taxon>
        <taxon>Chromera</taxon>
    </lineage>
</organism>
<evidence type="ECO:0000313" key="1">
    <source>
        <dbReference type="EMBL" id="CUC09508.1"/>
    </source>
</evidence>
<dbReference type="PhylomeDB" id="A0A0K6S767"/>
<protein>
    <submittedName>
        <fullName evidence="1">Uncharacterized protein</fullName>
    </submittedName>
</protein>
<gene>
    <name evidence="1" type="ORF">Cvel_20792.t2</name>
</gene>
<accession>A0A0K6S767</accession>
<sequence length="112" mass="12729">MTAVGYAQERSDVVVCAPVENEYQRAVQAAELAAPCRPHNIILVVPKAVGDHWRKSGVKCRVMDRFGRGREIFVPQPPLQTEVQHSSGRWVFSLPRGRPILEEWKALLIDRR</sequence>
<dbReference type="AlphaFoldDB" id="A0A0K6S767"/>